<evidence type="ECO:0000313" key="3">
    <source>
        <dbReference type="Proteomes" id="UP000193465"/>
    </source>
</evidence>
<accession>A0A1X1UBK2</accession>
<dbReference type="Proteomes" id="UP000193465">
    <property type="component" value="Unassembled WGS sequence"/>
</dbReference>
<feature type="chain" id="PRO_5012755584" evidence="1">
    <location>
        <begin position="24"/>
        <end position="208"/>
    </location>
</feature>
<organism evidence="2 3">
    <name type="scientific">Mycolicibacter engbaekii</name>
    <dbReference type="NCBI Taxonomy" id="188915"/>
    <lineage>
        <taxon>Bacteria</taxon>
        <taxon>Bacillati</taxon>
        <taxon>Actinomycetota</taxon>
        <taxon>Actinomycetes</taxon>
        <taxon>Mycobacteriales</taxon>
        <taxon>Mycobacteriaceae</taxon>
        <taxon>Mycolicibacter</taxon>
    </lineage>
</organism>
<keyword evidence="1" id="KW-0732">Signal</keyword>
<dbReference type="RefSeq" id="WP_085126199.1">
    <property type="nucleotide sequence ID" value="NZ_LQOT01000004.1"/>
</dbReference>
<dbReference type="EMBL" id="LQOT01000004">
    <property type="protein sequence ID" value="ORV54118.1"/>
    <property type="molecule type" value="Genomic_DNA"/>
</dbReference>
<reference evidence="2 3" key="1">
    <citation type="submission" date="2016-01" db="EMBL/GenBank/DDBJ databases">
        <title>The new phylogeny of the genus Mycobacterium.</title>
        <authorList>
            <person name="Tarcisio F."/>
            <person name="Conor M."/>
            <person name="Antonella G."/>
            <person name="Elisabetta G."/>
            <person name="Giulia F.S."/>
            <person name="Sara T."/>
            <person name="Anna F."/>
            <person name="Clotilde B."/>
            <person name="Roberto B."/>
            <person name="Veronica D.S."/>
            <person name="Fabio R."/>
            <person name="Monica P."/>
            <person name="Olivier J."/>
            <person name="Enrico T."/>
            <person name="Nicola S."/>
        </authorList>
    </citation>
    <scope>NUCLEOTIDE SEQUENCE [LARGE SCALE GENOMIC DNA]</scope>
    <source>
        <strain evidence="2 3">ATCC 27353</strain>
    </source>
</reference>
<keyword evidence="3" id="KW-1185">Reference proteome</keyword>
<evidence type="ECO:0000313" key="2">
    <source>
        <dbReference type="EMBL" id="ORV54118.1"/>
    </source>
</evidence>
<sequence>MARFVAAGVVVAAGLALAGVASAAPMPGIELLDENSSCTAGFVTQNDEGDYYLLTSGHCDSHDGSQWTDAFETPLGRITASENNGEDRDAAIIRLDPAAGRPNPKIAGRYPVANVLTADQIHVGMTICKIGAQTGETCGPVSAIIGNLVETDIYSTIGDSGSPGYVVNPDGTVSAVGLLMGGPVDDDYSTDFVLLDPFLRQWGLHVVR</sequence>
<dbReference type="CDD" id="cd21112">
    <property type="entry name" value="alphaLP-like"/>
    <property type="match status" value="1"/>
</dbReference>
<dbReference type="InterPro" id="IPR009003">
    <property type="entry name" value="Peptidase_S1_PA"/>
</dbReference>
<proteinExistence type="predicted"/>
<name>A0A1X1UBK2_9MYCO</name>
<comment type="caution">
    <text evidence="2">The sequence shown here is derived from an EMBL/GenBank/DDBJ whole genome shotgun (WGS) entry which is preliminary data.</text>
</comment>
<dbReference type="STRING" id="188915.AWC02_01340"/>
<gene>
    <name evidence="2" type="ORF">AWC02_01340</name>
</gene>
<feature type="signal peptide" evidence="1">
    <location>
        <begin position="1"/>
        <end position="23"/>
    </location>
</feature>
<protein>
    <submittedName>
        <fullName evidence="2">Trypsin</fullName>
    </submittedName>
</protein>
<dbReference type="SUPFAM" id="SSF50494">
    <property type="entry name" value="Trypsin-like serine proteases"/>
    <property type="match status" value="1"/>
</dbReference>
<dbReference type="Gene3D" id="2.40.10.10">
    <property type="entry name" value="Trypsin-like serine proteases"/>
    <property type="match status" value="2"/>
</dbReference>
<evidence type="ECO:0000256" key="1">
    <source>
        <dbReference type="SAM" id="SignalP"/>
    </source>
</evidence>
<dbReference type="InterPro" id="IPR043504">
    <property type="entry name" value="Peptidase_S1_PA_chymotrypsin"/>
</dbReference>
<dbReference type="AlphaFoldDB" id="A0A1X1UBK2"/>